<comment type="caution">
    <text evidence="8">The sequence shown here is derived from an EMBL/GenBank/DDBJ whole genome shotgun (WGS) entry which is preliminary data.</text>
</comment>
<accession>A0A0R2JPC8</accession>
<gene>
    <name evidence="8" type="ORF">IV67_GL000221</name>
</gene>
<dbReference type="InterPro" id="IPR043148">
    <property type="entry name" value="TagF_C"/>
</dbReference>
<dbReference type="STRING" id="1620.IV67_GL000221"/>
<keyword evidence="4 8" id="KW-0808">Transferase</keyword>
<keyword evidence="3" id="KW-1003">Cell membrane</keyword>
<comment type="similarity">
    <text evidence="2">Belongs to the CDP-glycerol glycerophosphotransferase family.</text>
</comment>
<dbReference type="InterPro" id="IPR043149">
    <property type="entry name" value="TagF_N"/>
</dbReference>
<evidence type="ECO:0000256" key="3">
    <source>
        <dbReference type="ARBA" id="ARBA00022475"/>
    </source>
</evidence>
<keyword evidence="9" id="KW-1185">Reference proteome</keyword>
<protein>
    <submittedName>
        <fullName evidence="8">CDP-glycerol glycerophosphotransferase</fullName>
    </submittedName>
</protein>
<proteinExistence type="inferred from homology"/>
<evidence type="ECO:0000256" key="6">
    <source>
        <dbReference type="ARBA" id="ARBA00023136"/>
    </source>
</evidence>
<dbReference type="EMBL" id="JQCD01000024">
    <property type="protein sequence ID" value="KRN76716.1"/>
    <property type="molecule type" value="Genomic_DNA"/>
</dbReference>
<evidence type="ECO:0000256" key="5">
    <source>
        <dbReference type="ARBA" id="ARBA00022944"/>
    </source>
</evidence>
<dbReference type="PANTHER" id="PTHR37316">
    <property type="entry name" value="TEICHOIC ACID GLYCEROL-PHOSPHATE PRIMASE"/>
    <property type="match status" value="1"/>
</dbReference>
<evidence type="ECO:0000256" key="7">
    <source>
        <dbReference type="SAM" id="Phobius"/>
    </source>
</evidence>
<keyword evidence="7" id="KW-1133">Transmembrane helix</keyword>
<evidence type="ECO:0000256" key="2">
    <source>
        <dbReference type="ARBA" id="ARBA00010488"/>
    </source>
</evidence>
<dbReference type="GO" id="GO:0019350">
    <property type="term" value="P:teichoic acid biosynthetic process"/>
    <property type="evidence" value="ECO:0007669"/>
    <property type="project" value="UniProtKB-KW"/>
</dbReference>
<dbReference type="AlphaFoldDB" id="A0A0R2JPC8"/>
<evidence type="ECO:0000256" key="1">
    <source>
        <dbReference type="ARBA" id="ARBA00004202"/>
    </source>
</evidence>
<organism evidence="8 9">
    <name type="scientific">Weissella minor</name>
    <dbReference type="NCBI Taxonomy" id="1620"/>
    <lineage>
        <taxon>Bacteria</taxon>
        <taxon>Bacillati</taxon>
        <taxon>Bacillota</taxon>
        <taxon>Bacilli</taxon>
        <taxon>Lactobacillales</taxon>
        <taxon>Lactobacillaceae</taxon>
        <taxon>Weissella</taxon>
    </lineage>
</organism>
<dbReference type="GO" id="GO:0005886">
    <property type="term" value="C:plasma membrane"/>
    <property type="evidence" value="ECO:0007669"/>
    <property type="project" value="UniProtKB-SubCell"/>
</dbReference>
<dbReference type="GO" id="GO:0047355">
    <property type="term" value="F:CDP-glycerol glycerophosphotransferase activity"/>
    <property type="evidence" value="ECO:0007669"/>
    <property type="project" value="InterPro"/>
</dbReference>
<feature type="transmembrane region" description="Helical" evidence="7">
    <location>
        <begin position="21"/>
        <end position="41"/>
    </location>
</feature>
<evidence type="ECO:0000313" key="9">
    <source>
        <dbReference type="Proteomes" id="UP000051673"/>
    </source>
</evidence>
<keyword evidence="6 7" id="KW-0472">Membrane</keyword>
<dbReference type="InterPro" id="IPR051612">
    <property type="entry name" value="Teichoic_Acid_Biosynth"/>
</dbReference>
<dbReference type="Gene3D" id="3.40.50.11820">
    <property type="match status" value="1"/>
</dbReference>
<dbReference type="PANTHER" id="PTHR37316:SF3">
    <property type="entry name" value="TEICHOIC ACID GLYCEROL-PHOSPHATE TRANSFERASE"/>
    <property type="match status" value="1"/>
</dbReference>
<keyword evidence="7" id="KW-0812">Transmembrane</keyword>
<dbReference type="OrthoDB" id="9811865at2"/>
<reference evidence="8 9" key="1">
    <citation type="journal article" date="2015" name="Genome Announc.">
        <title>Expanding the biotechnology potential of lactobacilli through comparative genomics of 213 strains and associated genera.</title>
        <authorList>
            <person name="Sun Z."/>
            <person name="Harris H.M."/>
            <person name="McCann A."/>
            <person name="Guo C."/>
            <person name="Argimon S."/>
            <person name="Zhang W."/>
            <person name="Yang X."/>
            <person name="Jeffery I.B."/>
            <person name="Cooney J.C."/>
            <person name="Kagawa T.F."/>
            <person name="Liu W."/>
            <person name="Song Y."/>
            <person name="Salvetti E."/>
            <person name="Wrobel A."/>
            <person name="Rasinkangas P."/>
            <person name="Parkhill J."/>
            <person name="Rea M.C."/>
            <person name="O'Sullivan O."/>
            <person name="Ritari J."/>
            <person name="Douillard F.P."/>
            <person name="Paul Ross R."/>
            <person name="Yang R."/>
            <person name="Briner A.E."/>
            <person name="Felis G.E."/>
            <person name="de Vos W.M."/>
            <person name="Barrangou R."/>
            <person name="Klaenhammer T.R."/>
            <person name="Caufield P.W."/>
            <person name="Cui Y."/>
            <person name="Zhang H."/>
            <person name="O'Toole P.W."/>
        </authorList>
    </citation>
    <scope>NUCLEOTIDE SEQUENCE [LARGE SCALE GENOMIC DNA]</scope>
    <source>
        <strain evidence="8 9">DSM 20014</strain>
    </source>
</reference>
<evidence type="ECO:0000256" key="4">
    <source>
        <dbReference type="ARBA" id="ARBA00022679"/>
    </source>
</evidence>
<comment type="subcellular location">
    <subcellularLocation>
        <location evidence="1">Cell membrane</location>
        <topology evidence="1">Peripheral membrane protein</topology>
    </subcellularLocation>
</comment>
<dbReference type="Proteomes" id="UP000051673">
    <property type="component" value="Unassembled WGS sequence"/>
</dbReference>
<dbReference type="SUPFAM" id="SSF53756">
    <property type="entry name" value="UDP-Glycosyltransferase/glycogen phosphorylase"/>
    <property type="match status" value="1"/>
</dbReference>
<dbReference type="InterPro" id="IPR007554">
    <property type="entry name" value="Glycerophosphate_synth"/>
</dbReference>
<evidence type="ECO:0000313" key="8">
    <source>
        <dbReference type="EMBL" id="KRN76716.1"/>
    </source>
</evidence>
<dbReference type="Gene3D" id="3.40.50.12580">
    <property type="match status" value="1"/>
</dbReference>
<dbReference type="Pfam" id="PF04464">
    <property type="entry name" value="Glyphos_transf"/>
    <property type="match status" value="1"/>
</dbReference>
<keyword evidence="5" id="KW-0777">Teichoic acid biosynthesis</keyword>
<name>A0A0R2JPC8_9LACO</name>
<sequence length="376" mass="43728">MSFLEGNAMQKIKNVIKNSPFLGALYSGMLGICIFFLRHMIRVNDKQIMFASYSGRQISDTPLAAYQILKADPEFEDYHFVWAVNQPGNFPEFEDVEQVKMDSMGYFIQLLKSKFWISNASIERLIPFKHPNNIYIQFWHGVPLKTLGHSEPDLPQLVQRWYDHVELDYLFAYSSYDAEKLHGLFPQTKQVVERGQLRKWLSDQVQPDLALKAQLGNDKPVLLYVPTYRNDQQIEAFLNTDELTDLMHDYQVIYRGHYFSERTDLPGLIDGNQFDLYQLFAVADLLITDYSSVMFDFAYWQKPIYLYAPDLENYQATRGFFLNPKSLGLPVVESFDDLKKTLTAAEPMTDVLQALEMTYDPHDVDQTIEAFKACFK</sequence>
<dbReference type="PATRIC" id="fig|1620.3.peg.226"/>